<dbReference type="InParanoid" id="A0A2P5IER0"/>
<evidence type="ECO:0000256" key="1">
    <source>
        <dbReference type="SAM" id="MobiDB-lite"/>
    </source>
</evidence>
<evidence type="ECO:0000313" key="3">
    <source>
        <dbReference type="Proteomes" id="UP000094444"/>
    </source>
</evidence>
<feature type="compositionally biased region" description="Basic and acidic residues" evidence="1">
    <location>
        <begin position="78"/>
        <end position="94"/>
    </location>
</feature>
<organism evidence="2 3">
    <name type="scientific">Diaporthe helianthi</name>
    <dbReference type="NCBI Taxonomy" id="158607"/>
    <lineage>
        <taxon>Eukaryota</taxon>
        <taxon>Fungi</taxon>
        <taxon>Dikarya</taxon>
        <taxon>Ascomycota</taxon>
        <taxon>Pezizomycotina</taxon>
        <taxon>Sordariomycetes</taxon>
        <taxon>Sordariomycetidae</taxon>
        <taxon>Diaporthales</taxon>
        <taxon>Diaporthaceae</taxon>
        <taxon>Diaporthe</taxon>
    </lineage>
</organism>
<comment type="caution">
    <text evidence="2">The sequence shown here is derived from an EMBL/GenBank/DDBJ whole genome shotgun (WGS) entry which is preliminary data.</text>
</comment>
<accession>A0A2P5IER0</accession>
<feature type="region of interest" description="Disordered" evidence="1">
    <location>
        <begin position="78"/>
        <end position="105"/>
    </location>
</feature>
<proteinExistence type="predicted"/>
<gene>
    <name evidence="2" type="ORF">DHEL01_v200611</name>
</gene>
<name>A0A2P5IER0_DIAHE</name>
<evidence type="ECO:0000313" key="2">
    <source>
        <dbReference type="EMBL" id="POS80983.1"/>
    </source>
</evidence>
<reference evidence="2" key="1">
    <citation type="submission" date="2017-09" db="EMBL/GenBank/DDBJ databases">
        <title>Polyketide synthases of a Diaporthe helianthi virulent isolate.</title>
        <authorList>
            <person name="Baroncelli R."/>
        </authorList>
    </citation>
    <scope>NUCLEOTIDE SEQUENCE [LARGE SCALE GENOMIC DNA]</scope>
    <source>
        <strain evidence="2">7/96</strain>
    </source>
</reference>
<dbReference type="EMBL" id="MAVT02000024">
    <property type="protein sequence ID" value="POS80983.1"/>
    <property type="molecule type" value="Genomic_DNA"/>
</dbReference>
<sequence length="183" mass="19694">MPVPFIKFWCRLQPGREPAEKAKKVVSKLGEGLGVGLAELADELAGQARLVAAAAAAAAAAAGLKSIRLDLWVVDTEEGGRESEKRRERKEGDRGSLAGQIGRLDPHAGARAANSQIVGPSGGFKQQQTLATKGLKSSLYTVLLIRFNVHSTAFLPFPQSQQNDKEEQYPSTQQRTGLWGFGR</sequence>
<protein>
    <submittedName>
        <fullName evidence="2">Uncharacterized protein</fullName>
    </submittedName>
</protein>
<keyword evidence="3" id="KW-1185">Reference proteome</keyword>
<dbReference type="AlphaFoldDB" id="A0A2P5IER0"/>
<feature type="region of interest" description="Disordered" evidence="1">
    <location>
        <begin position="159"/>
        <end position="183"/>
    </location>
</feature>
<dbReference type="Proteomes" id="UP000094444">
    <property type="component" value="Unassembled WGS sequence"/>
</dbReference>